<gene>
    <name evidence="2" type="ORF">Cpa01nite_17470</name>
</gene>
<feature type="transmembrane region" description="Helical" evidence="1">
    <location>
        <begin position="73"/>
        <end position="91"/>
    </location>
</feature>
<keyword evidence="3" id="KW-1185">Reference proteome</keyword>
<feature type="transmembrane region" description="Helical" evidence="1">
    <location>
        <begin position="17"/>
        <end position="39"/>
    </location>
</feature>
<keyword evidence="1" id="KW-0812">Transmembrane</keyword>
<name>A0A919P980_9CELL</name>
<feature type="transmembrane region" description="Helical" evidence="1">
    <location>
        <begin position="98"/>
        <end position="117"/>
    </location>
</feature>
<protein>
    <submittedName>
        <fullName evidence="2">Uncharacterized protein</fullName>
    </submittedName>
</protein>
<reference evidence="2" key="1">
    <citation type="submission" date="2021-01" db="EMBL/GenBank/DDBJ databases">
        <title>Whole genome shotgun sequence of Cellulomonas pakistanensis NBRC 110800.</title>
        <authorList>
            <person name="Komaki H."/>
            <person name="Tamura T."/>
        </authorList>
    </citation>
    <scope>NUCLEOTIDE SEQUENCE</scope>
    <source>
        <strain evidence="2">NBRC 110800</strain>
    </source>
</reference>
<evidence type="ECO:0000313" key="3">
    <source>
        <dbReference type="Proteomes" id="UP000642125"/>
    </source>
</evidence>
<keyword evidence="1" id="KW-0472">Membrane</keyword>
<dbReference type="EMBL" id="BONO01000011">
    <property type="protein sequence ID" value="GIG36366.1"/>
    <property type="molecule type" value="Genomic_DNA"/>
</dbReference>
<organism evidence="2 3">
    <name type="scientific">Cellulomonas pakistanensis</name>
    <dbReference type="NCBI Taxonomy" id="992287"/>
    <lineage>
        <taxon>Bacteria</taxon>
        <taxon>Bacillati</taxon>
        <taxon>Actinomycetota</taxon>
        <taxon>Actinomycetes</taxon>
        <taxon>Micrococcales</taxon>
        <taxon>Cellulomonadaceae</taxon>
        <taxon>Cellulomonas</taxon>
    </lineage>
</organism>
<dbReference type="AlphaFoldDB" id="A0A919P980"/>
<dbReference type="Proteomes" id="UP000642125">
    <property type="component" value="Unassembled WGS sequence"/>
</dbReference>
<comment type="caution">
    <text evidence="2">The sequence shown here is derived from an EMBL/GenBank/DDBJ whole genome shotgun (WGS) entry which is preliminary data.</text>
</comment>
<accession>A0A919P980</accession>
<proteinExistence type="predicted"/>
<evidence type="ECO:0000313" key="2">
    <source>
        <dbReference type="EMBL" id="GIG36366.1"/>
    </source>
</evidence>
<sequence length="119" mass="12548">MLGVASTGARRPPAVRVLALGPVLLATAVLVAALAVLWLRTLPAANPHEVCPAIYPGPWWCTAAQVQARGARITQVLLLVYAAVVAAATLLHRRWPRAAWLPVLVLPVAGWLTQVAATP</sequence>
<keyword evidence="1" id="KW-1133">Transmembrane helix</keyword>
<evidence type="ECO:0000256" key="1">
    <source>
        <dbReference type="SAM" id="Phobius"/>
    </source>
</evidence>